<evidence type="ECO:0000313" key="2">
    <source>
        <dbReference type="EMBL" id="QTR04126.1"/>
    </source>
</evidence>
<evidence type="ECO:0000313" key="4">
    <source>
        <dbReference type="Proteomes" id="UP001195724"/>
    </source>
</evidence>
<reference evidence="1 4" key="1">
    <citation type="submission" date="2021-01" db="EMBL/GenBank/DDBJ databases">
        <title>Sequencing the genomes of 1000 actinobacteria strains.</title>
        <authorList>
            <person name="Klenk H.-P."/>
        </authorList>
    </citation>
    <scope>NUCLEOTIDE SEQUENCE [LARGE SCALE GENOMIC DNA]</scope>
    <source>
        <strain evidence="1 4">DSM 44581</strain>
    </source>
</reference>
<dbReference type="RefSeq" id="WP_204840926.1">
    <property type="nucleotide sequence ID" value="NZ_JAFBCL010000001.1"/>
</dbReference>
<organism evidence="2 3">
    <name type="scientific">Saccharothrix algeriensis</name>
    <dbReference type="NCBI Taxonomy" id="173560"/>
    <lineage>
        <taxon>Bacteria</taxon>
        <taxon>Bacillati</taxon>
        <taxon>Actinomycetota</taxon>
        <taxon>Actinomycetes</taxon>
        <taxon>Pseudonocardiales</taxon>
        <taxon>Pseudonocardiaceae</taxon>
        <taxon>Saccharothrix</taxon>
    </lineage>
</organism>
<protein>
    <submittedName>
        <fullName evidence="2">Uncharacterized protein</fullName>
    </submittedName>
</protein>
<reference evidence="2" key="2">
    <citation type="submission" date="2021-04" db="EMBL/GenBank/DDBJ databases">
        <title>Saccharothrix algeriensis WGS.</title>
        <authorList>
            <person name="Stuskova K."/>
            <person name="Hakalova E."/>
            <person name="Tebbal A.B."/>
            <person name="Eichmeier A."/>
        </authorList>
    </citation>
    <scope>NUCLEOTIDE SEQUENCE</scope>
    <source>
        <strain evidence="2">NRRL B-24137</strain>
    </source>
</reference>
<evidence type="ECO:0000313" key="3">
    <source>
        <dbReference type="Proteomes" id="UP000671828"/>
    </source>
</evidence>
<dbReference type="EMBL" id="CP072788">
    <property type="protein sequence ID" value="QTR04126.1"/>
    <property type="molecule type" value="Genomic_DNA"/>
</dbReference>
<keyword evidence="4" id="KW-1185">Reference proteome</keyword>
<dbReference type="Proteomes" id="UP000671828">
    <property type="component" value="Chromosome"/>
</dbReference>
<dbReference type="Proteomes" id="UP001195724">
    <property type="component" value="Unassembled WGS sequence"/>
</dbReference>
<sequence length="62" mass="6942">MTAIPGGQHRSTLLLICDDCGRAFDGAEPVQGWRRLWERATAAGWRGFDRWLGPHRCAECEG</sequence>
<dbReference type="EMBL" id="JAFBCL010000001">
    <property type="protein sequence ID" value="MBM7809867.1"/>
    <property type="molecule type" value="Genomic_DNA"/>
</dbReference>
<evidence type="ECO:0000313" key="1">
    <source>
        <dbReference type="EMBL" id="MBM7809867.1"/>
    </source>
</evidence>
<proteinExistence type="predicted"/>
<name>A0A8T8I071_9PSEU</name>
<dbReference type="AlphaFoldDB" id="A0A8T8I071"/>
<gene>
    <name evidence="2" type="ORF">J7S33_03870</name>
    <name evidence="1" type="ORF">JOE68_000732</name>
</gene>
<accession>A0A8T8I071</accession>